<feature type="signal peptide" evidence="4">
    <location>
        <begin position="1"/>
        <end position="41"/>
    </location>
</feature>
<dbReference type="Gene3D" id="1.10.287.470">
    <property type="entry name" value="Helix hairpin bin"/>
    <property type="match status" value="1"/>
</dbReference>
<keyword evidence="7" id="KW-1185">Reference proteome</keyword>
<dbReference type="EMBL" id="JAFVMF010000007">
    <property type="protein sequence ID" value="MBO1359708.1"/>
    <property type="molecule type" value="Genomic_DNA"/>
</dbReference>
<dbReference type="Gene3D" id="2.40.30.170">
    <property type="match status" value="1"/>
</dbReference>
<evidence type="ECO:0000313" key="7">
    <source>
        <dbReference type="Proteomes" id="UP000664771"/>
    </source>
</evidence>
<sequence length="467" mass="48558">MQHLALQKPLNARLPLRARPKAVTAAVAAMLLTFLPAATMATTSTSTGSGVAAITVASAPKISPAKSVTTAPTAAKPVAASASTTAQDVASTSSAASMVTMSLAAQKTESVVTGHPSRETLERTLPAMAQIQPDTRLVVHVRPAGSGKVLAVSVIPGQKVKRGEGLIDYTDHALHVAQLQRAQAQAALAAARAEQTDARLAYDRGRALVGATVSQGELQRRTAMLQQADANLAAREADVGTISHRFQEEYTSVTERIDEDERSTLLSPVDGVVQSISAAPGADIETGTEVATVADLSRVWFVAWIAPENAAQLSPGGRFDARPAGQGTNNGDDAQTEGDGAWPWSGKIASIDQAADPTNGLVRVIAEVANPDGALRPGAMLDARLHTTAQQTGVTVPSDAVQRIDGRDFVFVQETPERFRPTPVVTGLEDGGRVIVRSGLRGDETIVTQGAFALKSIGAVAQLGDDD</sequence>
<evidence type="ECO:0000256" key="4">
    <source>
        <dbReference type="SAM" id="SignalP"/>
    </source>
</evidence>
<accession>A0ABS3LUX1</accession>
<dbReference type="InterPro" id="IPR006143">
    <property type="entry name" value="RND_pump_MFP"/>
</dbReference>
<dbReference type="Pfam" id="PF25975">
    <property type="entry name" value="CzcB_C"/>
    <property type="match status" value="1"/>
</dbReference>
<reference evidence="6 7" key="1">
    <citation type="submission" date="2021-03" db="EMBL/GenBank/DDBJ databases">
        <title>The complete genome sequence of Acetobacter sacchari TBRC 11175.</title>
        <authorList>
            <person name="Charoenyingcharoen P."/>
            <person name="Yukphan P."/>
        </authorList>
    </citation>
    <scope>NUCLEOTIDE SEQUENCE [LARGE SCALE GENOMIC DNA]</scope>
    <source>
        <strain evidence="6 7">TBRC 11175</strain>
    </source>
</reference>
<evidence type="ECO:0000256" key="2">
    <source>
        <dbReference type="ARBA" id="ARBA00022448"/>
    </source>
</evidence>
<name>A0ABS3LUX1_9PROT</name>
<dbReference type="SUPFAM" id="SSF111369">
    <property type="entry name" value="HlyD-like secretion proteins"/>
    <property type="match status" value="1"/>
</dbReference>
<dbReference type="InterPro" id="IPR051909">
    <property type="entry name" value="MFP_Cation_Efflux"/>
</dbReference>
<keyword evidence="4" id="KW-0732">Signal</keyword>
<feature type="region of interest" description="Disordered" evidence="3">
    <location>
        <begin position="312"/>
        <end position="341"/>
    </location>
</feature>
<gene>
    <name evidence="6" type="ORF">J2D73_07855</name>
</gene>
<feature type="chain" id="PRO_5046817128" evidence="4">
    <location>
        <begin position="42"/>
        <end position="467"/>
    </location>
</feature>
<feature type="domain" description="CzcB-like C-terminal circularly permuted SH3-like" evidence="5">
    <location>
        <begin position="394"/>
        <end position="455"/>
    </location>
</feature>
<evidence type="ECO:0000259" key="5">
    <source>
        <dbReference type="Pfam" id="PF25975"/>
    </source>
</evidence>
<organism evidence="6 7">
    <name type="scientific">Acetobacter sacchari</name>
    <dbReference type="NCBI Taxonomy" id="2661687"/>
    <lineage>
        <taxon>Bacteria</taxon>
        <taxon>Pseudomonadati</taxon>
        <taxon>Pseudomonadota</taxon>
        <taxon>Alphaproteobacteria</taxon>
        <taxon>Acetobacterales</taxon>
        <taxon>Acetobacteraceae</taxon>
        <taxon>Acetobacter</taxon>
    </lineage>
</organism>
<comment type="similarity">
    <text evidence="1">Belongs to the membrane fusion protein (MFP) (TC 8.A.1) family.</text>
</comment>
<evidence type="ECO:0000256" key="3">
    <source>
        <dbReference type="SAM" id="MobiDB-lite"/>
    </source>
</evidence>
<evidence type="ECO:0000313" key="6">
    <source>
        <dbReference type="EMBL" id="MBO1359708.1"/>
    </source>
</evidence>
<proteinExistence type="inferred from homology"/>
<dbReference type="NCBIfam" id="TIGR01730">
    <property type="entry name" value="RND_mfp"/>
    <property type="match status" value="1"/>
</dbReference>
<keyword evidence="2" id="KW-0813">Transport</keyword>
<dbReference type="PANTHER" id="PTHR30097">
    <property type="entry name" value="CATION EFFLUX SYSTEM PROTEIN CUSB"/>
    <property type="match status" value="1"/>
</dbReference>
<comment type="caution">
    <text evidence="6">The sequence shown here is derived from an EMBL/GenBank/DDBJ whole genome shotgun (WGS) entry which is preliminary data.</text>
</comment>
<evidence type="ECO:0000256" key="1">
    <source>
        <dbReference type="ARBA" id="ARBA00009477"/>
    </source>
</evidence>
<dbReference type="Proteomes" id="UP000664771">
    <property type="component" value="Unassembled WGS sequence"/>
</dbReference>
<protein>
    <submittedName>
        <fullName evidence="6">Efflux RND transporter periplasmic adaptor subunit</fullName>
    </submittedName>
</protein>
<dbReference type="Gene3D" id="2.40.50.100">
    <property type="match status" value="1"/>
</dbReference>
<dbReference type="InterPro" id="IPR058649">
    <property type="entry name" value="CzcB_C"/>
</dbReference>
<dbReference type="RefSeq" id="WP_207881050.1">
    <property type="nucleotide sequence ID" value="NZ_JAFVMF010000007.1"/>
</dbReference>
<dbReference type="Gene3D" id="2.40.420.20">
    <property type="match status" value="1"/>
</dbReference>